<dbReference type="Proteomes" id="UP000095286">
    <property type="component" value="Unplaced"/>
</dbReference>
<evidence type="ECO:0000313" key="1">
    <source>
        <dbReference type="Proteomes" id="UP000095286"/>
    </source>
</evidence>
<proteinExistence type="predicted"/>
<reference evidence="2" key="1">
    <citation type="submission" date="2016-11" db="UniProtKB">
        <authorList>
            <consortium name="WormBaseParasite"/>
        </authorList>
    </citation>
    <scope>IDENTIFICATION</scope>
    <source>
        <strain evidence="2">KR3021</strain>
    </source>
</reference>
<sequence>MDRDHWVGRTRLPKNIQDIIINTGSLISDMKKESGSNDILNGLIKQYITMDSGIEGSLQGIKKVQATVENIEKHTNTISDSITDLCDAEEKLIKIKKEVLKSSD</sequence>
<dbReference type="WBParaSite" id="RSKR_0000798100.1">
    <property type="protein sequence ID" value="RSKR_0000798100.1"/>
    <property type="gene ID" value="RSKR_0000798100"/>
</dbReference>
<name>A0AC35U5I9_9BILA</name>
<evidence type="ECO:0000313" key="2">
    <source>
        <dbReference type="WBParaSite" id="RSKR_0000798100.1"/>
    </source>
</evidence>
<protein>
    <submittedName>
        <fullName evidence="2">BLOC-1-related complex subunit 7</fullName>
    </submittedName>
</protein>
<organism evidence="1 2">
    <name type="scientific">Rhabditophanes sp. KR3021</name>
    <dbReference type="NCBI Taxonomy" id="114890"/>
    <lineage>
        <taxon>Eukaryota</taxon>
        <taxon>Metazoa</taxon>
        <taxon>Ecdysozoa</taxon>
        <taxon>Nematoda</taxon>
        <taxon>Chromadorea</taxon>
        <taxon>Rhabditida</taxon>
        <taxon>Tylenchina</taxon>
        <taxon>Panagrolaimomorpha</taxon>
        <taxon>Strongyloidoidea</taxon>
        <taxon>Alloionematidae</taxon>
        <taxon>Rhabditophanes</taxon>
    </lineage>
</organism>
<accession>A0AC35U5I9</accession>